<dbReference type="AlphaFoldDB" id="A0A6A6EXS2"/>
<proteinExistence type="predicted"/>
<evidence type="ECO:0000313" key="1">
    <source>
        <dbReference type="EMBL" id="KAF2194726.1"/>
    </source>
</evidence>
<gene>
    <name evidence="1" type="ORF">K469DRAFT_650660</name>
</gene>
<protein>
    <submittedName>
        <fullName evidence="1">Uncharacterized protein</fullName>
    </submittedName>
</protein>
<keyword evidence="2" id="KW-1185">Reference proteome</keyword>
<dbReference type="InterPro" id="IPR022198">
    <property type="entry name" value="DUF3723"/>
</dbReference>
<sequence length="578" mass="67115">MALEDPNLTDIKARHFLGIARLELDELSFVYAESRGHREPSEKVKKHLLKVFKREGVCEEEEHFINAIIDKNVLDLAIENAGLRKDDFRTKSWDAISNPKSIPRLKLNHPVDCLDGLHRKLAAKEYLDNNDQLWIVKLYSREGFLESISRRSIESFAHEQPYTDGTIFRKIRLYHLSGDKESEDRWWTRLTDTKKKDLRQLLNNNNNNNEKGRKKKSMVESFDALLDFPGLWTPIQLGTLHRLHGLKCTEELISYLTHIKTKWSRIVPVHLRKCVDTVTVQNLELYAPGVSKRDYEYVKHLMDSRKIFPLIDDNAVRESILESIRSIKCLIPSLRTFFQNQIYLEPCCSILRTLLGESEKRSLWRGFSANYFPPSEFRIECAEGIFKAIDTTAESKKALGYLVLWMFCLRGFPEMTSYRPKITPGKKKKRREYNPALWTMLGRLAVQLGFRTSYALELAKQNPDEEHSIEFLRTARPGWEGDIRIPVSGVVQILEGMKGHGRVCTENIYFAEGTLLRDQRCGMPHDDDHDGIKGALFAPFFYETTGTGLDITSLYVKRDLLKVFLQDYITQVFSRFNR</sequence>
<reference evidence="1" key="1">
    <citation type="journal article" date="2020" name="Stud. Mycol.">
        <title>101 Dothideomycetes genomes: a test case for predicting lifestyles and emergence of pathogens.</title>
        <authorList>
            <person name="Haridas S."/>
            <person name="Albert R."/>
            <person name="Binder M."/>
            <person name="Bloem J."/>
            <person name="Labutti K."/>
            <person name="Salamov A."/>
            <person name="Andreopoulos B."/>
            <person name="Baker S."/>
            <person name="Barry K."/>
            <person name="Bills G."/>
            <person name="Bluhm B."/>
            <person name="Cannon C."/>
            <person name="Castanera R."/>
            <person name="Culley D."/>
            <person name="Daum C."/>
            <person name="Ezra D."/>
            <person name="Gonzalez J."/>
            <person name="Henrissat B."/>
            <person name="Kuo A."/>
            <person name="Liang C."/>
            <person name="Lipzen A."/>
            <person name="Lutzoni F."/>
            <person name="Magnuson J."/>
            <person name="Mondo S."/>
            <person name="Nolan M."/>
            <person name="Ohm R."/>
            <person name="Pangilinan J."/>
            <person name="Park H.-J."/>
            <person name="Ramirez L."/>
            <person name="Alfaro M."/>
            <person name="Sun H."/>
            <person name="Tritt A."/>
            <person name="Yoshinaga Y."/>
            <person name="Zwiers L.-H."/>
            <person name="Turgeon B."/>
            <person name="Goodwin S."/>
            <person name="Spatafora J."/>
            <person name="Crous P."/>
            <person name="Grigoriev I."/>
        </authorList>
    </citation>
    <scope>NUCLEOTIDE SEQUENCE</scope>
    <source>
        <strain evidence="1">CBS 207.26</strain>
    </source>
</reference>
<dbReference type="Proteomes" id="UP000800200">
    <property type="component" value="Unassembled WGS sequence"/>
</dbReference>
<dbReference type="OrthoDB" id="4227485at2759"/>
<name>A0A6A6EXS2_9PEZI</name>
<dbReference type="EMBL" id="ML994611">
    <property type="protein sequence ID" value="KAF2194726.1"/>
    <property type="molecule type" value="Genomic_DNA"/>
</dbReference>
<accession>A0A6A6EXS2</accession>
<dbReference type="Pfam" id="PF12520">
    <property type="entry name" value="DUF3723"/>
    <property type="match status" value="1"/>
</dbReference>
<evidence type="ECO:0000313" key="2">
    <source>
        <dbReference type="Proteomes" id="UP000800200"/>
    </source>
</evidence>
<organism evidence="1 2">
    <name type="scientific">Zopfia rhizophila CBS 207.26</name>
    <dbReference type="NCBI Taxonomy" id="1314779"/>
    <lineage>
        <taxon>Eukaryota</taxon>
        <taxon>Fungi</taxon>
        <taxon>Dikarya</taxon>
        <taxon>Ascomycota</taxon>
        <taxon>Pezizomycotina</taxon>
        <taxon>Dothideomycetes</taxon>
        <taxon>Dothideomycetes incertae sedis</taxon>
        <taxon>Zopfiaceae</taxon>
        <taxon>Zopfia</taxon>
    </lineage>
</organism>